<dbReference type="InterPro" id="IPR001041">
    <property type="entry name" value="2Fe-2S_ferredoxin-type"/>
</dbReference>
<dbReference type="Pfam" id="PF00970">
    <property type="entry name" value="FAD_binding_6"/>
    <property type="match status" value="1"/>
</dbReference>
<dbReference type="CDD" id="cd00207">
    <property type="entry name" value="fer2"/>
    <property type="match status" value="1"/>
</dbReference>
<evidence type="ECO:0000256" key="2">
    <source>
        <dbReference type="ARBA" id="ARBA00022714"/>
    </source>
</evidence>
<dbReference type="EMBL" id="CYTK01000005">
    <property type="protein sequence ID" value="CUJ24668.1"/>
    <property type="molecule type" value="Genomic_DNA"/>
</dbReference>
<dbReference type="InterPro" id="IPR017938">
    <property type="entry name" value="Riboflavin_synthase-like_b-brl"/>
</dbReference>
<protein>
    <submittedName>
        <fullName evidence="5">Naphthalene 1,2-dioxygenase system ferredoxin--NAD(+) reductase component</fullName>
        <ecNumber evidence="5">1.18.1.3</ecNumber>
    </submittedName>
</protein>
<dbReference type="EC" id="1.18.1.3" evidence="5"/>
<dbReference type="SUPFAM" id="SSF52343">
    <property type="entry name" value="Ferredoxin reductase-like, C-terminal NADP-linked domain"/>
    <property type="match status" value="1"/>
</dbReference>
<dbReference type="Gene3D" id="3.10.20.30">
    <property type="match status" value="1"/>
</dbReference>
<dbReference type="Pfam" id="PF00111">
    <property type="entry name" value="Fer2"/>
    <property type="match status" value="1"/>
</dbReference>
<gene>
    <name evidence="5" type="primary">ndoR</name>
    <name evidence="5" type="ORF">ERS370000_03234</name>
</gene>
<keyword evidence="2" id="KW-0408">Iron</keyword>
<dbReference type="Gene3D" id="2.40.30.10">
    <property type="entry name" value="Translation factors"/>
    <property type="match status" value="1"/>
</dbReference>
<dbReference type="Pfam" id="PF00175">
    <property type="entry name" value="NAD_binding_1"/>
    <property type="match status" value="1"/>
</dbReference>
<evidence type="ECO:0000313" key="5">
    <source>
        <dbReference type="EMBL" id="CUJ24668.1"/>
    </source>
</evidence>
<dbReference type="GO" id="GO:0008860">
    <property type="term" value="F:ferredoxin-NAD+ reductase activity"/>
    <property type="evidence" value="ECO:0007669"/>
    <property type="project" value="UniProtKB-EC"/>
</dbReference>
<dbReference type="AlphaFoldDB" id="A0AAD2J0K0"/>
<keyword evidence="2" id="KW-0479">Metal-binding</keyword>
<dbReference type="Gene3D" id="3.40.50.80">
    <property type="entry name" value="Nucleotide-binding domain of ferredoxin-NADP reductase (FNR) module"/>
    <property type="match status" value="1"/>
</dbReference>
<name>A0AAD2J0K0_ACHAE</name>
<proteinExistence type="predicted"/>
<keyword evidence="2" id="KW-0411">Iron-sulfur</keyword>
<dbReference type="Proteomes" id="UP000044098">
    <property type="component" value="Unassembled WGS sequence"/>
</dbReference>
<dbReference type="PROSITE" id="PS51085">
    <property type="entry name" value="2FE2S_FER_2"/>
    <property type="match status" value="1"/>
</dbReference>
<dbReference type="PROSITE" id="PS00197">
    <property type="entry name" value="2FE2S_FER_1"/>
    <property type="match status" value="1"/>
</dbReference>
<comment type="caution">
    <text evidence="5">The sequence shown here is derived from an EMBL/GenBank/DDBJ whole genome shotgun (WGS) entry which is preliminary data.</text>
</comment>
<dbReference type="InterPro" id="IPR036010">
    <property type="entry name" value="2Fe-2S_ferredoxin-like_sf"/>
</dbReference>
<organism evidence="5 6">
    <name type="scientific">Achromobacter aegrifaciens</name>
    <dbReference type="NCBI Taxonomy" id="1287736"/>
    <lineage>
        <taxon>Bacteria</taxon>
        <taxon>Pseudomonadati</taxon>
        <taxon>Pseudomonadota</taxon>
        <taxon>Betaproteobacteria</taxon>
        <taxon>Burkholderiales</taxon>
        <taxon>Alcaligenaceae</taxon>
        <taxon>Achromobacter</taxon>
    </lineage>
</organism>
<dbReference type="SUPFAM" id="SSF63380">
    <property type="entry name" value="Riboflavin synthase domain-like"/>
    <property type="match status" value="1"/>
</dbReference>
<dbReference type="GO" id="GO:0051537">
    <property type="term" value="F:2 iron, 2 sulfur cluster binding"/>
    <property type="evidence" value="ECO:0007669"/>
    <property type="project" value="UniProtKB-KW"/>
</dbReference>
<dbReference type="InterPro" id="IPR001433">
    <property type="entry name" value="OxRdtase_FAD/NAD-bd"/>
</dbReference>
<accession>A0AAD2J0K0</accession>
<dbReference type="InterPro" id="IPR050415">
    <property type="entry name" value="MRET"/>
</dbReference>
<evidence type="ECO:0000259" key="4">
    <source>
        <dbReference type="PROSITE" id="PS51384"/>
    </source>
</evidence>
<sequence length="333" mass="35923">MSSRTVDIRQARARLPVPDGQTILEAALQNGVAYPHGCRSGRCGSCKSRLIEGAVEMLPHSRYALTEEETRCGFILACRAVPKSDVAVAWLGNDEAAAAPIQNVEGTVVAMDELTHDIMRVRIRPEATNTLPFAAGQYADIRFGPSPARSYSMANRPGDRELEFHIRRVPGGVASGYVHSTLQPGERVALRAPLGSSHLRDGHSGPMLCIAGGSGLAPINSIVETALAHGMSQPIHVYFGARTERDLYFVQHFEALARRHANLSFVPVLSEAHATPYRTGFVTQAAGADLADLKSWKAYVAGPPAMVEAAMALAFERGLNVQDMHADVFFTPQ</sequence>
<evidence type="ECO:0000256" key="1">
    <source>
        <dbReference type="ARBA" id="ARBA00001974"/>
    </source>
</evidence>
<keyword evidence="2" id="KW-0001">2Fe-2S</keyword>
<feature type="domain" description="2Fe-2S ferredoxin-type" evidence="3">
    <location>
        <begin position="4"/>
        <end position="94"/>
    </location>
</feature>
<dbReference type="PROSITE" id="PS51384">
    <property type="entry name" value="FAD_FR"/>
    <property type="match status" value="1"/>
</dbReference>
<keyword evidence="5" id="KW-0560">Oxidoreductase</keyword>
<dbReference type="InterPro" id="IPR006058">
    <property type="entry name" value="2Fe2S_fd_BS"/>
</dbReference>
<reference evidence="5 6" key="1">
    <citation type="submission" date="2015-09" db="EMBL/GenBank/DDBJ databases">
        <authorList>
            <consortium name="Pathogen Informatics"/>
        </authorList>
    </citation>
    <scope>NUCLEOTIDE SEQUENCE [LARGE SCALE GENOMIC DNA]</scope>
    <source>
        <strain evidence="5 6">2789STDY5608625</strain>
    </source>
</reference>
<dbReference type="InterPro" id="IPR008333">
    <property type="entry name" value="Cbr1-like_FAD-bd_dom"/>
</dbReference>
<comment type="cofactor">
    <cofactor evidence="1">
        <name>FAD</name>
        <dbReference type="ChEBI" id="CHEBI:57692"/>
    </cofactor>
</comment>
<evidence type="ECO:0000259" key="3">
    <source>
        <dbReference type="PROSITE" id="PS51085"/>
    </source>
</evidence>
<dbReference type="SUPFAM" id="SSF54292">
    <property type="entry name" value="2Fe-2S ferredoxin-like"/>
    <property type="match status" value="1"/>
</dbReference>
<dbReference type="PRINTS" id="PR00410">
    <property type="entry name" value="PHEHYDRXLASE"/>
</dbReference>
<dbReference type="InterPro" id="IPR017927">
    <property type="entry name" value="FAD-bd_FR_type"/>
</dbReference>
<feature type="domain" description="FAD-binding FR-type" evidence="4">
    <location>
        <begin position="101"/>
        <end position="200"/>
    </location>
</feature>
<dbReference type="RefSeq" id="WP_054455108.1">
    <property type="nucleotide sequence ID" value="NZ_CYTK01000005.1"/>
</dbReference>
<dbReference type="InterPro" id="IPR012675">
    <property type="entry name" value="Beta-grasp_dom_sf"/>
</dbReference>
<dbReference type="PANTHER" id="PTHR47354:SF5">
    <property type="entry name" value="PROTEIN RFBI"/>
    <property type="match status" value="1"/>
</dbReference>
<evidence type="ECO:0000313" key="6">
    <source>
        <dbReference type="Proteomes" id="UP000044098"/>
    </source>
</evidence>
<dbReference type="PANTHER" id="PTHR47354">
    <property type="entry name" value="NADH OXIDOREDUCTASE HCR"/>
    <property type="match status" value="1"/>
</dbReference>
<dbReference type="CDD" id="cd06187">
    <property type="entry name" value="O2ase_reductase_like"/>
    <property type="match status" value="1"/>
</dbReference>
<dbReference type="InterPro" id="IPR039261">
    <property type="entry name" value="FNR_nucleotide-bd"/>
</dbReference>